<organism evidence="2">
    <name type="scientific">Corethron hystrix</name>
    <dbReference type="NCBI Taxonomy" id="216773"/>
    <lineage>
        <taxon>Eukaryota</taxon>
        <taxon>Sar</taxon>
        <taxon>Stramenopiles</taxon>
        <taxon>Ochrophyta</taxon>
        <taxon>Bacillariophyta</taxon>
        <taxon>Coscinodiscophyceae</taxon>
        <taxon>Corethrophycidae</taxon>
        <taxon>Corethrales</taxon>
        <taxon>Corethraceae</taxon>
        <taxon>Corethron</taxon>
    </lineage>
</organism>
<evidence type="ECO:0000313" key="2">
    <source>
        <dbReference type="EMBL" id="CAD8899489.1"/>
    </source>
</evidence>
<dbReference type="AlphaFoldDB" id="A0A7S1BXB0"/>
<dbReference type="EMBL" id="HBFR01036657">
    <property type="protein sequence ID" value="CAD8899489.1"/>
    <property type="molecule type" value="Transcribed_RNA"/>
</dbReference>
<feature type="compositionally biased region" description="Basic residues" evidence="1">
    <location>
        <begin position="679"/>
        <end position="688"/>
    </location>
</feature>
<name>A0A7S1BXB0_9STRA</name>
<gene>
    <name evidence="2" type="ORF">CHYS00102_LOCUS26705</name>
</gene>
<feature type="region of interest" description="Disordered" evidence="1">
    <location>
        <begin position="563"/>
        <end position="585"/>
    </location>
</feature>
<dbReference type="InterPro" id="IPR011011">
    <property type="entry name" value="Znf_FYVE_PHD"/>
</dbReference>
<protein>
    <recommendedName>
        <fullName evidence="3">Zinc finger PHD-type domain-containing protein</fullName>
    </recommendedName>
</protein>
<proteinExistence type="predicted"/>
<feature type="region of interest" description="Disordered" evidence="1">
    <location>
        <begin position="1"/>
        <end position="32"/>
    </location>
</feature>
<evidence type="ECO:0008006" key="3">
    <source>
        <dbReference type="Google" id="ProtNLM"/>
    </source>
</evidence>
<sequence length="849" mass="97167">MNTLFGPTDKMSGEQRARGGEARKGTSISPELIKKRKTSIDLQKNNGSLTENEVLTNNSVAKLLKISEVRQDVSKKPVFSRKVNIELKQDTIRETQNVQNEYKTDDFDFVFYGEGVNDKSEMTLIQDSQNCHRKKKQGEENVKDACNVENVAKPKNIEVCSKDIKQLAREGRLAFDLHVVQDDNNVGKTNFALGGEDKNDMTQNVQDADEADNTGFLFGKKDIYGKNEMTLIQESQHFQKKQLEQGEKKLQNICNVENAQNAKDIETSVEYIRKHAIKENQSYDLHVVQEENYVGKKNLLHDGKDENHINQSVQDVHAVEYDGLEWKRKGRHGESEMNSIQDSQNFQKNKVKQGKKNMTDMCNAQNDQNIQDAKDIKTCAKDVRQHNRKESCSFDLHVVQGDYVRKENVLQNEKDKNYMIQNVQNVDEADDNHFDCSEGNMNDENEIILTQDSLGLKKRNYKQCEENMKDACNVENALNMTDMEVTPGEDRQDRQDSKIGEKKICSQIGQEMRIMQNVQKKLGENSITFKESKLSRNNSHQVLVASPPAKCKLESITMNPVDLNKKEQQSSEKMRKGSPVSNSNIRRRTDQKPVMMSLLVKEVDSGRFNSMERFIGIPSDKCVHCKKTDGNLWHCSFCVNSFHLECYGKYRNFYPPKKEDGFLCHVCCRKVLHIVRRKKGRQNKRQRLKSNIEKKQKLKRRSLTDWRTVDPLISDSPNGPSNPNGEGQDPSNFSEGESRNADTHQSIIWGKRRVLSREEEESLLSDTVNNHKISYSCPLGGPGGLICCADCASAYSAQLTKVARKIELKSAETAALELKLLNDDLEESRRRLFRVIELHNVNNLRRELT</sequence>
<feature type="compositionally biased region" description="Basic and acidic residues" evidence="1">
    <location>
        <begin position="11"/>
        <end position="24"/>
    </location>
</feature>
<dbReference type="SUPFAM" id="SSF57903">
    <property type="entry name" value="FYVE/PHD zinc finger"/>
    <property type="match status" value="1"/>
</dbReference>
<feature type="compositionally biased region" description="Basic and acidic residues" evidence="1">
    <location>
        <begin position="563"/>
        <end position="575"/>
    </location>
</feature>
<feature type="compositionally biased region" description="Polar residues" evidence="1">
    <location>
        <begin position="715"/>
        <end position="735"/>
    </location>
</feature>
<evidence type="ECO:0000256" key="1">
    <source>
        <dbReference type="SAM" id="MobiDB-lite"/>
    </source>
</evidence>
<reference evidence="2" key="1">
    <citation type="submission" date="2021-01" db="EMBL/GenBank/DDBJ databases">
        <authorList>
            <person name="Corre E."/>
            <person name="Pelletier E."/>
            <person name="Niang G."/>
            <person name="Scheremetjew M."/>
            <person name="Finn R."/>
            <person name="Kale V."/>
            <person name="Holt S."/>
            <person name="Cochrane G."/>
            <person name="Meng A."/>
            <person name="Brown T."/>
            <person name="Cohen L."/>
        </authorList>
    </citation>
    <scope>NUCLEOTIDE SEQUENCE</scope>
    <source>
        <strain evidence="2">308</strain>
    </source>
</reference>
<feature type="region of interest" description="Disordered" evidence="1">
    <location>
        <begin position="679"/>
        <end position="742"/>
    </location>
</feature>
<accession>A0A7S1BXB0</accession>